<dbReference type="GO" id="GO:0035556">
    <property type="term" value="P:intracellular signal transduction"/>
    <property type="evidence" value="ECO:0007669"/>
    <property type="project" value="InterPro"/>
</dbReference>
<evidence type="ECO:0000256" key="3">
    <source>
        <dbReference type="ARBA" id="ARBA00005993"/>
    </source>
</evidence>
<keyword evidence="19" id="KW-0539">Nucleus</keyword>
<keyword evidence="18" id="KW-0206">Cytoskeleton</keyword>
<dbReference type="InterPro" id="IPR011009">
    <property type="entry name" value="Kinase-like_dom_sf"/>
</dbReference>
<feature type="compositionally biased region" description="Polar residues" evidence="22">
    <location>
        <begin position="15"/>
        <end position="34"/>
    </location>
</feature>
<dbReference type="InterPro" id="IPR008271">
    <property type="entry name" value="Ser/Thr_kinase_AS"/>
</dbReference>
<keyword evidence="16" id="KW-0804">Transcription</keyword>
<dbReference type="SMART" id="SM00537">
    <property type="entry name" value="DCX"/>
    <property type="match status" value="2"/>
</dbReference>
<dbReference type="SUPFAM" id="SSF56112">
    <property type="entry name" value="Protein kinase-like (PK-like)"/>
    <property type="match status" value="1"/>
</dbReference>
<gene>
    <name evidence="27" type="ORF">L3Y34_001156</name>
</gene>
<evidence type="ECO:0000256" key="22">
    <source>
        <dbReference type="SAM" id="MobiDB-lite"/>
    </source>
</evidence>
<keyword evidence="12" id="KW-0862">Zinc</keyword>
<feature type="compositionally biased region" description="Low complexity" evidence="22">
    <location>
        <begin position="81"/>
        <end position="97"/>
    </location>
</feature>
<keyword evidence="9 21" id="KW-0547">Nucleotide-binding</keyword>
<evidence type="ECO:0000259" key="26">
    <source>
        <dbReference type="PROSITE" id="PS51843"/>
    </source>
</evidence>
<organism evidence="27 28">
    <name type="scientific">Caenorhabditis briggsae</name>
    <dbReference type="NCBI Taxonomy" id="6238"/>
    <lineage>
        <taxon>Eukaryota</taxon>
        <taxon>Metazoa</taxon>
        <taxon>Ecdysozoa</taxon>
        <taxon>Nematoda</taxon>
        <taxon>Chromadorea</taxon>
        <taxon>Rhabditida</taxon>
        <taxon>Rhabditina</taxon>
        <taxon>Rhabditomorpha</taxon>
        <taxon>Rhabditoidea</taxon>
        <taxon>Rhabditidae</taxon>
        <taxon>Peloderinae</taxon>
        <taxon>Caenorhabditis</taxon>
    </lineage>
</organism>
<dbReference type="SUPFAM" id="SSF89837">
    <property type="entry name" value="Doublecortin (DC)"/>
    <property type="match status" value="2"/>
</dbReference>
<feature type="region of interest" description="Disordered" evidence="22">
    <location>
        <begin position="1"/>
        <end position="99"/>
    </location>
</feature>
<dbReference type="SMART" id="SM00399">
    <property type="entry name" value="ZnF_C4"/>
    <property type="match status" value="1"/>
</dbReference>
<name>A0AAE9IPI5_CAEBR</name>
<dbReference type="InterPro" id="IPR013088">
    <property type="entry name" value="Znf_NHR/GATA"/>
</dbReference>
<dbReference type="PANTHER" id="PTHR45886">
    <property type="entry name" value="NUCLEAR HORMONE RECEPTOR FAMILY-RELATED-RELATED"/>
    <property type="match status" value="1"/>
</dbReference>
<proteinExistence type="inferred from homology"/>
<feature type="domain" description="Doublecortin" evidence="24">
    <location>
        <begin position="342"/>
        <end position="415"/>
    </location>
</feature>
<evidence type="ECO:0000256" key="4">
    <source>
        <dbReference type="ARBA" id="ARBA00022490"/>
    </source>
</evidence>
<dbReference type="InterPro" id="IPR000719">
    <property type="entry name" value="Prot_kinase_dom"/>
</dbReference>
<dbReference type="FunFam" id="3.10.20.230:FF:000018">
    <property type="entry name" value="Echinoderm microtubule-associated protein-like CG42247"/>
    <property type="match status" value="1"/>
</dbReference>
<evidence type="ECO:0000256" key="5">
    <source>
        <dbReference type="ARBA" id="ARBA00022527"/>
    </source>
</evidence>
<dbReference type="Gene3D" id="3.30.200.20">
    <property type="entry name" value="Phosphorylase Kinase, domain 1"/>
    <property type="match status" value="1"/>
</dbReference>
<dbReference type="InterPro" id="IPR000536">
    <property type="entry name" value="Nucl_hrmn_rcpt_lig-bd"/>
</dbReference>
<dbReference type="GO" id="GO:0005856">
    <property type="term" value="C:cytoskeleton"/>
    <property type="evidence" value="ECO:0007669"/>
    <property type="project" value="UniProtKB-SubCell"/>
</dbReference>
<dbReference type="SMART" id="SM00430">
    <property type="entry name" value="HOLI"/>
    <property type="match status" value="1"/>
</dbReference>
<dbReference type="GO" id="GO:0004674">
    <property type="term" value="F:protein serine/threonine kinase activity"/>
    <property type="evidence" value="ECO:0007669"/>
    <property type="project" value="UniProtKB-KW"/>
</dbReference>
<dbReference type="AlphaFoldDB" id="A0AAE9IPI5"/>
<dbReference type="GO" id="GO:0008017">
    <property type="term" value="F:microtubule binding"/>
    <property type="evidence" value="ECO:0007669"/>
    <property type="project" value="UniProtKB-ARBA"/>
</dbReference>
<keyword evidence="10" id="KW-0863">Zinc-finger</keyword>
<evidence type="ECO:0000256" key="10">
    <source>
        <dbReference type="ARBA" id="ARBA00022771"/>
    </source>
</evidence>
<evidence type="ECO:0000256" key="12">
    <source>
        <dbReference type="ARBA" id="ARBA00022833"/>
    </source>
</evidence>
<keyword evidence="4" id="KW-0963">Cytoplasm</keyword>
<keyword evidence="6" id="KW-0808">Transferase</keyword>
<keyword evidence="7" id="KW-0479">Metal-binding</keyword>
<evidence type="ECO:0000256" key="17">
    <source>
        <dbReference type="ARBA" id="ARBA00023170"/>
    </source>
</evidence>
<dbReference type="PROSITE" id="PS50011">
    <property type="entry name" value="PROTEIN_KINASE_DOM"/>
    <property type="match status" value="1"/>
</dbReference>
<comment type="similarity">
    <text evidence="2">Belongs to the protein kinase superfamily. CAMK Ser/Thr protein kinase family. CaMK subfamily.</text>
</comment>
<evidence type="ECO:0000256" key="20">
    <source>
        <dbReference type="ARBA" id="ARBA00031092"/>
    </source>
</evidence>
<dbReference type="Gene3D" id="1.10.510.10">
    <property type="entry name" value="Transferase(Phosphotransferase) domain 1"/>
    <property type="match status" value="1"/>
</dbReference>
<evidence type="ECO:0000313" key="28">
    <source>
        <dbReference type="Proteomes" id="UP000827892"/>
    </source>
</evidence>
<dbReference type="InterPro" id="IPR036572">
    <property type="entry name" value="Doublecortin_dom_sf"/>
</dbReference>
<dbReference type="Pfam" id="PF00105">
    <property type="entry name" value="zf-C4"/>
    <property type="match status" value="1"/>
</dbReference>
<evidence type="ECO:0000256" key="16">
    <source>
        <dbReference type="ARBA" id="ARBA00023163"/>
    </source>
</evidence>
<dbReference type="Pfam" id="PF00104">
    <property type="entry name" value="Hormone_recep"/>
    <property type="match status" value="1"/>
</dbReference>
<dbReference type="GO" id="GO:0008270">
    <property type="term" value="F:zinc ion binding"/>
    <property type="evidence" value="ECO:0007669"/>
    <property type="project" value="UniProtKB-KW"/>
</dbReference>
<dbReference type="InterPro" id="IPR003533">
    <property type="entry name" value="Doublecortin_dom"/>
</dbReference>
<dbReference type="GO" id="GO:0005524">
    <property type="term" value="F:ATP binding"/>
    <property type="evidence" value="ECO:0007669"/>
    <property type="project" value="UniProtKB-UniRule"/>
</dbReference>
<evidence type="ECO:0000256" key="14">
    <source>
        <dbReference type="ARBA" id="ARBA00023015"/>
    </source>
</evidence>
<evidence type="ECO:0000259" key="24">
    <source>
        <dbReference type="PROSITE" id="PS50309"/>
    </source>
</evidence>
<keyword evidence="13 21" id="KW-0067">ATP-binding</keyword>
<evidence type="ECO:0000256" key="11">
    <source>
        <dbReference type="ARBA" id="ARBA00022777"/>
    </source>
</evidence>
<keyword evidence="15" id="KW-0238">DNA-binding</keyword>
<evidence type="ECO:0000256" key="18">
    <source>
        <dbReference type="ARBA" id="ARBA00023212"/>
    </source>
</evidence>
<dbReference type="Pfam" id="PF03607">
    <property type="entry name" value="DCX"/>
    <property type="match status" value="2"/>
</dbReference>
<dbReference type="Gene3D" id="1.10.565.10">
    <property type="entry name" value="Retinoid X Receptor"/>
    <property type="match status" value="1"/>
</dbReference>
<evidence type="ECO:0000256" key="9">
    <source>
        <dbReference type="ARBA" id="ARBA00022741"/>
    </source>
</evidence>
<dbReference type="PROSITE" id="PS50309">
    <property type="entry name" value="DC"/>
    <property type="match status" value="2"/>
</dbReference>
<evidence type="ECO:0000256" key="1">
    <source>
        <dbReference type="ARBA" id="ARBA00004245"/>
    </source>
</evidence>
<evidence type="ECO:0000256" key="13">
    <source>
        <dbReference type="ARBA" id="ARBA00022840"/>
    </source>
</evidence>
<dbReference type="SMART" id="SM00220">
    <property type="entry name" value="S_TKc"/>
    <property type="match status" value="1"/>
</dbReference>
<dbReference type="InterPro" id="IPR001628">
    <property type="entry name" value="Znf_hrmn_rcpt"/>
</dbReference>
<dbReference type="CDD" id="cd16109">
    <property type="entry name" value="DCX1"/>
    <property type="match status" value="1"/>
</dbReference>
<dbReference type="PROSITE" id="PS00108">
    <property type="entry name" value="PROTEIN_KINASE_ST"/>
    <property type="match status" value="1"/>
</dbReference>
<dbReference type="EMBL" id="CP090893">
    <property type="protein sequence ID" value="ULU00492.1"/>
    <property type="molecule type" value="Genomic_DNA"/>
</dbReference>
<dbReference type="GO" id="GO:0003700">
    <property type="term" value="F:DNA-binding transcription factor activity"/>
    <property type="evidence" value="ECO:0007669"/>
    <property type="project" value="InterPro"/>
</dbReference>
<accession>A0AAE9IPI5</accession>
<evidence type="ECO:0000256" key="2">
    <source>
        <dbReference type="ARBA" id="ARBA00005354"/>
    </source>
</evidence>
<keyword evidence="17" id="KW-0675">Receptor</keyword>
<dbReference type="PROSITE" id="PS00107">
    <property type="entry name" value="PROTEIN_KINASE_ATP"/>
    <property type="match status" value="1"/>
</dbReference>
<feature type="compositionally biased region" description="Basic residues" evidence="22">
    <location>
        <begin position="54"/>
        <end position="65"/>
    </location>
</feature>
<dbReference type="PANTHER" id="PTHR45886:SF8">
    <property type="entry name" value="NUCLEAR HORMONE RECEPTOR FAMILY-RELATED"/>
    <property type="match status" value="1"/>
</dbReference>
<evidence type="ECO:0000256" key="7">
    <source>
        <dbReference type="ARBA" id="ARBA00022723"/>
    </source>
</evidence>
<keyword evidence="5" id="KW-0723">Serine/threonine-protein kinase</keyword>
<feature type="binding site" evidence="21">
    <location>
        <position position="523"/>
    </location>
    <ligand>
        <name>ATP</name>
        <dbReference type="ChEBI" id="CHEBI:30616"/>
    </ligand>
</feature>
<evidence type="ECO:0000256" key="15">
    <source>
        <dbReference type="ARBA" id="ARBA00023125"/>
    </source>
</evidence>
<dbReference type="SUPFAM" id="SSF57716">
    <property type="entry name" value="Glucocorticoid receptor-like (DNA-binding domain)"/>
    <property type="match status" value="1"/>
</dbReference>
<dbReference type="Pfam" id="PF00069">
    <property type="entry name" value="Pkinase"/>
    <property type="match status" value="1"/>
</dbReference>
<feature type="domain" description="Nuclear receptor" evidence="25">
    <location>
        <begin position="808"/>
        <end position="847"/>
    </location>
</feature>
<dbReference type="PROSITE" id="PS51030">
    <property type="entry name" value="NUCLEAR_REC_DBD_2"/>
    <property type="match status" value="1"/>
</dbReference>
<protein>
    <recommendedName>
        <fullName evidence="20">Doublecortin-like and CAM kinase-like protein</fullName>
    </recommendedName>
</protein>
<comment type="similarity">
    <text evidence="3">Belongs to the nuclear hormone receptor family.</text>
</comment>
<feature type="region of interest" description="Disordered" evidence="22">
    <location>
        <begin position="438"/>
        <end position="474"/>
    </location>
</feature>
<evidence type="ECO:0000256" key="19">
    <source>
        <dbReference type="ARBA" id="ARBA00023242"/>
    </source>
</evidence>
<evidence type="ECO:0000256" key="21">
    <source>
        <dbReference type="PROSITE-ProRule" id="PRU10141"/>
    </source>
</evidence>
<evidence type="ECO:0000259" key="25">
    <source>
        <dbReference type="PROSITE" id="PS51030"/>
    </source>
</evidence>
<keyword evidence="8" id="KW-0677">Repeat</keyword>
<dbReference type="PROSITE" id="PS51843">
    <property type="entry name" value="NR_LBD"/>
    <property type="match status" value="1"/>
</dbReference>
<dbReference type="FunFam" id="1.10.510.10:FF:001553">
    <property type="entry name" value="Serine/threonine-protein kinase zyg-8"/>
    <property type="match status" value="1"/>
</dbReference>
<feature type="domain" description="NR LBD" evidence="26">
    <location>
        <begin position="850"/>
        <end position="1069"/>
    </location>
</feature>
<dbReference type="SUPFAM" id="SSF48508">
    <property type="entry name" value="Nuclear receptor ligand-binding domain"/>
    <property type="match status" value="1"/>
</dbReference>
<sequence>MMPQTSTWEIDERSSASGHRSGESGTNGMMNGANTLPRVTKRLSTSGKTSNIPRFKRPHPPHSTRPHSAIISSSPGIYRKNSPSSSAPSTSSNRRLSQLPTHHVHSHIHQPNHTLHHTSVISEELTTPRASTFNLNQNQNVFATTTTSFGSMPNSGTNTPEASMTSSVCAMETDGAVTGNSAEELAESRDMVSEMQKRCRIGPSGYPHLVKAKRLRFYRNGDQYFKGIPYALQCDRVKSMQPLMEELMKTVICDSTALPHGIRHIFTMDGTQRITSVDQFEDGGGYVCSSTDVFKPVDYSRAAEPSWRLTLANRYNRHLETKKLALNVVEPANENTDFVIPKIIKVIRNGVKPRRISRHLLNKKTARSFDQVLRDLTLIVKLDAGAIRKLFTLSGRPVLTLQDFFREDDVFVAYGGNDKMAADDLLVASEEHKCVGASTSSKIRRTSRRSAMPNRNESLRHDRSGSVIPDQDQQRLPPDLDEKFQLVRLIGDGNTAVVYEVVDKINHDRRAMKVIARENVIGKEHLIEMELSILQKIDNTFIVQLYDHWFVDDSYFLSLELIEMGDLFEHLRRVRRVPERDAVRMMTCLGQALEYIHDLGIVHRDVKLENLLIVKDEYGELGVKLADFGLACEMPEGNGVLTTICGTPTYVAPEVLNKTGYGCRVDIWAAGVILYAILVGFPPFQSSDGSEQDLFSAIISGEFSFPSPSWDDVSWSVRHLIMCLIHTDPFHRYSANELLSDEWMVNLGDVDPEYEEWAHLFVQSKMHVGEEQETPYEYYTSRRTSMDELSESAGVEFSFSREAMMTPLEMCLICQRPANSLNYGVLSCDACKIFFRRIIFGKPVKFCANIGNPTVEELARSFGPIQFLPKLENRQPDSIQWGNLAALTTIDYMKKFNFMGVLDVEDRIVLIKNSFTDFDMLSNARRSFDLKKAESAFPDGSDIFVKIDHDICNNLENKIRCRLIGRFCDLKIAAEEFLILTCIFFCNPAHPNLSLSGRKILNTYQKIYTSCLLQYSFLNYQQNAPSRLTDLFSLYHSVKKAHEEIQTHFFFCKTKMPNLPFTRLFAHEP</sequence>
<dbReference type="Gene3D" id="3.10.20.230">
    <property type="entry name" value="Doublecortin domain"/>
    <property type="match status" value="2"/>
</dbReference>
<evidence type="ECO:0000313" key="27">
    <source>
        <dbReference type="EMBL" id="ULU00492.1"/>
    </source>
</evidence>
<keyword evidence="11" id="KW-0418">Kinase</keyword>
<feature type="domain" description="Protein kinase" evidence="23">
    <location>
        <begin position="484"/>
        <end position="744"/>
    </location>
</feature>
<keyword evidence="14" id="KW-0805">Transcription regulation</keyword>
<evidence type="ECO:0000259" key="23">
    <source>
        <dbReference type="PROSITE" id="PS50011"/>
    </source>
</evidence>
<dbReference type="Proteomes" id="UP000827892">
    <property type="component" value="Chromosome III"/>
</dbReference>
<evidence type="ECO:0000256" key="8">
    <source>
        <dbReference type="ARBA" id="ARBA00022737"/>
    </source>
</evidence>
<feature type="compositionally biased region" description="Polar residues" evidence="22">
    <location>
        <begin position="42"/>
        <end position="52"/>
    </location>
</feature>
<dbReference type="Gene3D" id="3.30.50.10">
    <property type="entry name" value="Erythroid Transcription Factor GATA-1, subunit A"/>
    <property type="match status" value="1"/>
</dbReference>
<comment type="subcellular location">
    <subcellularLocation>
        <location evidence="1">Cytoplasm</location>
        <location evidence="1">Cytoskeleton</location>
    </subcellularLocation>
</comment>
<dbReference type="GO" id="GO:0043565">
    <property type="term" value="F:sequence-specific DNA binding"/>
    <property type="evidence" value="ECO:0007669"/>
    <property type="project" value="InterPro"/>
</dbReference>
<feature type="domain" description="Doublecortin" evidence="24">
    <location>
        <begin position="213"/>
        <end position="300"/>
    </location>
</feature>
<reference evidence="27 28" key="1">
    <citation type="submission" date="2022-05" db="EMBL/GenBank/DDBJ databases">
        <title>Chromosome-level reference genomes for two strains of Caenorhabditis briggsae: an improved platform for comparative genomics.</title>
        <authorList>
            <person name="Stevens L."/>
            <person name="Andersen E.C."/>
        </authorList>
    </citation>
    <scope>NUCLEOTIDE SEQUENCE [LARGE SCALE GENOMIC DNA]</scope>
    <source>
        <strain evidence="27">QX1410_ONT</strain>
        <tissue evidence="27">Whole-organism</tissue>
    </source>
</reference>
<dbReference type="InterPro" id="IPR035500">
    <property type="entry name" value="NHR-like_dom_sf"/>
</dbReference>
<dbReference type="InterPro" id="IPR017441">
    <property type="entry name" value="Protein_kinase_ATP_BS"/>
</dbReference>
<evidence type="ECO:0000256" key="6">
    <source>
        <dbReference type="ARBA" id="ARBA00022679"/>
    </source>
</evidence>